<dbReference type="InterPro" id="IPR003877">
    <property type="entry name" value="SPRY_dom"/>
</dbReference>
<dbReference type="SMART" id="SM00449">
    <property type="entry name" value="SPRY"/>
    <property type="match status" value="1"/>
</dbReference>
<dbReference type="AlphaFoldDB" id="A0A401RTX1"/>
<dbReference type="CDD" id="cd12908">
    <property type="entry name" value="SPRYD3"/>
    <property type="match status" value="1"/>
</dbReference>
<dbReference type="PROSITE" id="PS50188">
    <property type="entry name" value="B302_SPRY"/>
    <property type="match status" value="1"/>
</dbReference>
<dbReference type="InterPro" id="IPR013320">
    <property type="entry name" value="ConA-like_dom_sf"/>
</dbReference>
<comment type="caution">
    <text evidence="2">The sequence shown here is derived from an EMBL/GenBank/DDBJ whole genome shotgun (WGS) entry which is preliminary data.</text>
</comment>
<dbReference type="Proteomes" id="UP000287033">
    <property type="component" value="Unassembled WGS sequence"/>
</dbReference>
<dbReference type="OrthoDB" id="25503at2759"/>
<dbReference type="InterPro" id="IPR001870">
    <property type="entry name" value="B30.2/SPRY"/>
</dbReference>
<proteinExistence type="predicted"/>
<dbReference type="InterPro" id="IPR035783">
    <property type="entry name" value="SPRYD3_SPRY"/>
</dbReference>
<protein>
    <recommendedName>
        <fullName evidence="1">B30.2/SPRY domain-containing protein</fullName>
    </recommendedName>
</protein>
<dbReference type="Pfam" id="PF00622">
    <property type="entry name" value="SPRY"/>
    <property type="match status" value="1"/>
</dbReference>
<dbReference type="InterPro" id="IPR043136">
    <property type="entry name" value="B30.2/SPRY_sf"/>
</dbReference>
<dbReference type="Gene3D" id="2.60.120.920">
    <property type="match status" value="1"/>
</dbReference>
<dbReference type="STRING" id="137246.A0A401RTX1"/>
<gene>
    <name evidence="2" type="ORF">chiPu_0020036</name>
</gene>
<evidence type="ECO:0000313" key="2">
    <source>
        <dbReference type="EMBL" id="GCC21562.1"/>
    </source>
</evidence>
<organism evidence="2 3">
    <name type="scientific">Chiloscyllium punctatum</name>
    <name type="common">Brownbanded bambooshark</name>
    <name type="synonym">Hemiscyllium punctatum</name>
    <dbReference type="NCBI Taxonomy" id="137246"/>
    <lineage>
        <taxon>Eukaryota</taxon>
        <taxon>Metazoa</taxon>
        <taxon>Chordata</taxon>
        <taxon>Craniata</taxon>
        <taxon>Vertebrata</taxon>
        <taxon>Chondrichthyes</taxon>
        <taxon>Elasmobranchii</taxon>
        <taxon>Galeomorphii</taxon>
        <taxon>Galeoidea</taxon>
        <taxon>Orectolobiformes</taxon>
        <taxon>Hemiscylliidae</taxon>
        <taxon>Chiloscyllium</taxon>
    </lineage>
</organism>
<feature type="domain" description="B30.2/SPRY" evidence="1">
    <location>
        <begin position="38"/>
        <end position="232"/>
    </location>
</feature>
<dbReference type="EMBL" id="BEZZ01002310">
    <property type="protein sequence ID" value="GCC21562.1"/>
    <property type="molecule type" value="Genomic_DNA"/>
</dbReference>
<accession>A0A401RTX1</accession>
<evidence type="ECO:0000313" key="3">
    <source>
        <dbReference type="Proteomes" id="UP000287033"/>
    </source>
</evidence>
<dbReference type="InterPro" id="IPR050618">
    <property type="entry name" value="Ubq-SigPath_Reg"/>
</dbReference>
<evidence type="ECO:0000259" key="1">
    <source>
        <dbReference type="PROSITE" id="PS50188"/>
    </source>
</evidence>
<reference evidence="2 3" key="1">
    <citation type="journal article" date="2018" name="Nat. Ecol. Evol.">
        <title>Shark genomes provide insights into elasmobranch evolution and the origin of vertebrates.</title>
        <authorList>
            <person name="Hara Y"/>
            <person name="Yamaguchi K"/>
            <person name="Onimaru K"/>
            <person name="Kadota M"/>
            <person name="Koyanagi M"/>
            <person name="Keeley SD"/>
            <person name="Tatsumi K"/>
            <person name="Tanaka K"/>
            <person name="Motone F"/>
            <person name="Kageyama Y"/>
            <person name="Nozu R"/>
            <person name="Adachi N"/>
            <person name="Nishimura O"/>
            <person name="Nakagawa R"/>
            <person name="Tanegashima C"/>
            <person name="Kiyatake I"/>
            <person name="Matsumoto R"/>
            <person name="Murakumo K"/>
            <person name="Nishida K"/>
            <person name="Terakita A"/>
            <person name="Kuratani S"/>
            <person name="Sato K"/>
            <person name="Hyodo S Kuraku.S."/>
        </authorList>
    </citation>
    <scope>NUCLEOTIDE SEQUENCE [LARGE SCALE GENOMIC DNA]</scope>
</reference>
<name>A0A401RTX1_CHIPU</name>
<dbReference type="SUPFAM" id="SSF49899">
    <property type="entry name" value="Concanavalin A-like lectins/glucanases"/>
    <property type="match status" value="1"/>
</dbReference>
<sequence length="280" mass="31054">MLPDGGGREQQRPGTAVVGNGGLQLTLQVLKLEETNKRNKRSTSSTASREVQTHSCRWRHTKDAVKVCDLYVRKTLEVHFLTISLYHGNADEVGCYVAPRPLTKENHYFEVCIVDTGVRGTIAVGLVPQYYKLDHQPGWLPHSVAYHADDGKLFNGNEVGRQFGPKCFTGDRIGCGVHPESFDRGMATVFFTRNGKEVGSVVMAMSPDGLFPAVGMHSLGEEVRIDFQVEWGLDEDDSVMMVDSHEDEWGRLHDVKVCGTVSNLFKSTFHKIIFASGNIA</sequence>
<keyword evidence="3" id="KW-1185">Reference proteome</keyword>
<dbReference type="PANTHER" id="PTHR12864">
    <property type="entry name" value="RAN BINDING PROTEIN 9-RELATED"/>
    <property type="match status" value="1"/>
</dbReference>